<evidence type="ECO:0000313" key="4">
    <source>
        <dbReference type="EMBL" id="EYU31248.1"/>
    </source>
</evidence>
<dbReference type="InterPro" id="IPR015424">
    <property type="entry name" value="PyrdxlP-dep_Trfase"/>
</dbReference>
<reference evidence="4 5" key="1">
    <citation type="journal article" date="2013" name="Proc. Natl. Acad. Sci. U.S.A.">
        <title>Fine-scale variation in meiotic recombination in Mimulus inferred from population shotgun sequencing.</title>
        <authorList>
            <person name="Hellsten U."/>
            <person name="Wright K.M."/>
            <person name="Jenkins J."/>
            <person name="Shu S."/>
            <person name="Yuan Y."/>
            <person name="Wessler S.R."/>
            <person name="Schmutz J."/>
            <person name="Willis J.H."/>
            <person name="Rokhsar D.S."/>
        </authorList>
    </citation>
    <scope>NUCLEOTIDE SEQUENCE [LARGE SCALE GENOMIC DNA]</scope>
    <source>
        <strain evidence="5">cv. DUN x IM62</strain>
    </source>
</reference>
<dbReference type="AlphaFoldDB" id="A0A022QV99"/>
<feature type="non-terminal residue" evidence="4">
    <location>
        <position position="243"/>
    </location>
</feature>
<dbReference type="InterPro" id="IPR015421">
    <property type="entry name" value="PyrdxlP-dep_Trfase_major"/>
</dbReference>
<dbReference type="InterPro" id="IPR052357">
    <property type="entry name" value="Orn_Lys_Arg_decarboxylase-I"/>
</dbReference>
<proteinExistence type="predicted"/>
<evidence type="ECO:0000313" key="5">
    <source>
        <dbReference type="Proteomes" id="UP000030748"/>
    </source>
</evidence>
<dbReference type="InterPro" id="IPR000310">
    <property type="entry name" value="Orn/Lys/Arg_deCO2ase_major_dom"/>
</dbReference>
<dbReference type="EMBL" id="KI631011">
    <property type="protein sequence ID" value="EYU31248.1"/>
    <property type="molecule type" value="Genomic_DNA"/>
</dbReference>
<dbReference type="PhylomeDB" id="A0A022QV99"/>
<dbReference type="GO" id="GO:0003824">
    <property type="term" value="F:catalytic activity"/>
    <property type="evidence" value="ECO:0007669"/>
    <property type="project" value="InterPro"/>
</dbReference>
<gene>
    <name evidence="4" type="ORF">MIMGU_mgv11b020412mg</name>
</gene>
<dbReference type="Gene3D" id="3.40.640.10">
    <property type="entry name" value="Type I PLP-dependent aspartate aminotransferase-like (Major domain)"/>
    <property type="match status" value="1"/>
</dbReference>
<comment type="cofactor">
    <cofactor evidence="1">
        <name>pyridoxal 5'-phosphate</name>
        <dbReference type="ChEBI" id="CHEBI:597326"/>
    </cofactor>
</comment>
<keyword evidence="5" id="KW-1185">Reference proteome</keyword>
<dbReference type="Proteomes" id="UP000030748">
    <property type="component" value="Unassembled WGS sequence"/>
</dbReference>
<accession>A0A022QV99</accession>
<keyword evidence="2" id="KW-0663">Pyridoxal phosphate</keyword>
<dbReference type="eggNOG" id="ENOG502QWPE">
    <property type="taxonomic scope" value="Eukaryota"/>
</dbReference>
<organism evidence="4 5">
    <name type="scientific">Erythranthe guttata</name>
    <name type="common">Yellow monkey flower</name>
    <name type="synonym">Mimulus guttatus</name>
    <dbReference type="NCBI Taxonomy" id="4155"/>
    <lineage>
        <taxon>Eukaryota</taxon>
        <taxon>Viridiplantae</taxon>
        <taxon>Streptophyta</taxon>
        <taxon>Embryophyta</taxon>
        <taxon>Tracheophyta</taxon>
        <taxon>Spermatophyta</taxon>
        <taxon>Magnoliopsida</taxon>
        <taxon>eudicotyledons</taxon>
        <taxon>Gunneridae</taxon>
        <taxon>Pentapetalae</taxon>
        <taxon>asterids</taxon>
        <taxon>lamiids</taxon>
        <taxon>Lamiales</taxon>
        <taxon>Phrymaceae</taxon>
        <taxon>Erythranthe</taxon>
    </lineage>
</organism>
<dbReference type="PANTHER" id="PTHR43277:SF5">
    <property type="entry name" value="ARGININE DECARBOXYLASE-LIKE ISOFORM X1"/>
    <property type="match status" value="1"/>
</dbReference>
<evidence type="ECO:0000256" key="1">
    <source>
        <dbReference type="ARBA" id="ARBA00001933"/>
    </source>
</evidence>
<evidence type="ECO:0000259" key="3">
    <source>
        <dbReference type="Pfam" id="PF01276"/>
    </source>
</evidence>
<dbReference type="SUPFAM" id="SSF53383">
    <property type="entry name" value="PLP-dependent transferases"/>
    <property type="match status" value="1"/>
</dbReference>
<name>A0A022QV99_ERYGU</name>
<dbReference type="Pfam" id="PF01276">
    <property type="entry name" value="OKR_DC_1"/>
    <property type="match status" value="1"/>
</dbReference>
<dbReference type="PANTHER" id="PTHR43277">
    <property type="entry name" value="ARGININE DECARBOXYLASE"/>
    <property type="match status" value="1"/>
</dbReference>
<evidence type="ECO:0000256" key="2">
    <source>
        <dbReference type="ARBA" id="ARBA00022898"/>
    </source>
</evidence>
<feature type="domain" description="Orn/Lys/Arg decarboxylases family 1 pyridoxal-P attachment site" evidence="3">
    <location>
        <begin position="16"/>
        <end position="232"/>
    </location>
</feature>
<sequence>MQEKTTTTKMEPNELPPLVRALKASADRKPAAFHFPGHKRGEAAPSALSELIGKDPYLHDVTELPDLDRFFNPKGPLLEAKNLAAELFGAKETWFLVGGTSCGVQAAVMATCSPGDTIILPRNAHVSTSTGVIVSGALPKYIVPKHNSDWDVAAGITPLQVELAIKESKNEGRKLAAVLITSPTYEGICSNLREISEICHSHGIPLIVDEAHGAHLKFHPDMPETALEQGADISILFSHKVPL</sequence>
<protein>
    <recommendedName>
        <fullName evidence="3">Orn/Lys/Arg decarboxylases family 1 pyridoxal-P attachment site domain-containing protein</fullName>
    </recommendedName>
</protein>